<dbReference type="EMBL" id="JANLCJ010000005">
    <property type="protein sequence ID" value="MCS5735017.1"/>
    <property type="molecule type" value="Genomic_DNA"/>
</dbReference>
<gene>
    <name evidence="8" type="ORF">N1032_14825</name>
</gene>
<evidence type="ECO:0000313" key="9">
    <source>
        <dbReference type="Proteomes" id="UP001165586"/>
    </source>
</evidence>
<organism evidence="8 9">
    <name type="scientific">Herbiconiux daphne</name>
    <dbReference type="NCBI Taxonomy" id="2970914"/>
    <lineage>
        <taxon>Bacteria</taxon>
        <taxon>Bacillati</taxon>
        <taxon>Actinomycetota</taxon>
        <taxon>Actinomycetes</taxon>
        <taxon>Micrococcales</taxon>
        <taxon>Microbacteriaceae</taxon>
        <taxon>Herbiconiux</taxon>
    </lineage>
</organism>
<evidence type="ECO:0000256" key="2">
    <source>
        <dbReference type="ARBA" id="ARBA00010790"/>
    </source>
</evidence>
<comment type="similarity">
    <text evidence="2 5">Belongs to the GMC oxidoreductase family.</text>
</comment>
<dbReference type="InterPro" id="IPR000172">
    <property type="entry name" value="GMC_OxRdtase_N"/>
</dbReference>
<dbReference type="PIRSF" id="PIRSF000137">
    <property type="entry name" value="Alcohol_oxidase"/>
    <property type="match status" value="1"/>
</dbReference>
<protein>
    <submittedName>
        <fullName evidence="8">GMC family oxidoreductase N-terminal domain-containing protein</fullName>
    </submittedName>
</protein>
<evidence type="ECO:0000259" key="6">
    <source>
        <dbReference type="PROSITE" id="PS00623"/>
    </source>
</evidence>
<dbReference type="SUPFAM" id="SSF54373">
    <property type="entry name" value="FAD-linked reductases, C-terminal domain"/>
    <property type="match status" value="1"/>
</dbReference>
<dbReference type="Gene3D" id="3.30.410.40">
    <property type="match status" value="1"/>
</dbReference>
<dbReference type="PROSITE" id="PS51257">
    <property type="entry name" value="PROKAR_LIPOPROTEIN"/>
    <property type="match status" value="1"/>
</dbReference>
<evidence type="ECO:0000256" key="3">
    <source>
        <dbReference type="ARBA" id="ARBA00022630"/>
    </source>
</evidence>
<keyword evidence="3 5" id="KW-0285">Flavoprotein</keyword>
<feature type="domain" description="Glucose-methanol-choline oxidoreductase N-terminal" evidence="6">
    <location>
        <begin position="88"/>
        <end position="111"/>
    </location>
</feature>
<evidence type="ECO:0000256" key="1">
    <source>
        <dbReference type="ARBA" id="ARBA00001974"/>
    </source>
</evidence>
<comment type="cofactor">
    <cofactor evidence="1">
        <name>FAD</name>
        <dbReference type="ChEBI" id="CHEBI:57692"/>
    </cofactor>
</comment>
<keyword evidence="4 5" id="KW-0274">FAD</keyword>
<comment type="caution">
    <text evidence="8">The sequence shown here is derived from an EMBL/GenBank/DDBJ whole genome shotgun (WGS) entry which is preliminary data.</text>
</comment>
<dbReference type="InterPro" id="IPR012132">
    <property type="entry name" value="GMC_OxRdtase"/>
</dbReference>
<dbReference type="SUPFAM" id="SSF51905">
    <property type="entry name" value="FAD/NAD(P)-binding domain"/>
    <property type="match status" value="1"/>
</dbReference>
<evidence type="ECO:0000259" key="7">
    <source>
        <dbReference type="PROSITE" id="PS00624"/>
    </source>
</evidence>
<dbReference type="PROSITE" id="PS00624">
    <property type="entry name" value="GMC_OXRED_2"/>
    <property type="match status" value="1"/>
</dbReference>
<reference evidence="8" key="1">
    <citation type="submission" date="2022-08" db="EMBL/GenBank/DDBJ databases">
        <authorList>
            <person name="Deng Y."/>
            <person name="Han X.-F."/>
            <person name="Zhang Y.-Q."/>
        </authorList>
    </citation>
    <scope>NUCLEOTIDE SEQUENCE</scope>
    <source>
        <strain evidence="8">CPCC 203386</strain>
    </source>
</reference>
<evidence type="ECO:0000313" key="8">
    <source>
        <dbReference type="EMBL" id="MCS5735017.1"/>
    </source>
</evidence>
<dbReference type="Gene3D" id="3.50.50.60">
    <property type="entry name" value="FAD/NAD(P)-binding domain"/>
    <property type="match status" value="1"/>
</dbReference>
<dbReference type="PANTHER" id="PTHR11552">
    <property type="entry name" value="GLUCOSE-METHANOL-CHOLINE GMC OXIDOREDUCTASE"/>
    <property type="match status" value="1"/>
</dbReference>
<dbReference type="RefSeq" id="WP_259539925.1">
    <property type="nucleotide sequence ID" value="NZ_JANLCJ010000005.1"/>
</dbReference>
<dbReference type="Pfam" id="PF05199">
    <property type="entry name" value="GMC_oxred_C"/>
    <property type="match status" value="1"/>
</dbReference>
<evidence type="ECO:0000256" key="4">
    <source>
        <dbReference type="ARBA" id="ARBA00022827"/>
    </source>
</evidence>
<dbReference type="InterPro" id="IPR007867">
    <property type="entry name" value="GMC_OxRtase_C"/>
</dbReference>
<dbReference type="PANTHER" id="PTHR11552:SF147">
    <property type="entry name" value="CHOLINE DEHYDROGENASE, MITOCHONDRIAL"/>
    <property type="match status" value="1"/>
</dbReference>
<keyword evidence="9" id="KW-1185">Reference proteome</keyword>
<evidence type="ECO:0000256" key="5">
    <source>
        <dbReference type="RuleBase" id="RU003968"/>
    </source>
</evidence>
<name>A0ABT2H500_9MICO</name>
<dbReference type="Proteomes" id="UP001165586">
    <property type="component" value="Unassembled WGS sequence"/>
</dbReference>
<dbReference type="PROSITE" id="PS00623">
    <property type="entry name" value="GMC_OXRED_1"/>
    <property type="match status" value="1"/>
</dbReference>
<sequence>MGEKFDVVVVGGGTAGCILAARLSEDAQRTVLLIEAGHDYPSVSETPVGVKDARYVPMRGHAPEFDPDHDWGLNAIGNADSLIAVPQARLIGGGSAINGMIALRGATADYDEWVALGNPEWDWPHALAAFRAMEDDTAPDLAIHGRGGLVTISRSDEHEYAPLQKAFVDSCRGLGHQEAWDLNAPNAEGFGPAPMTRVGTRRLSTAASHLDAARGRPNLTIRAETVVNRIVLQGTVVTGVELVGGEVIDAGEVVLTAGAIITPAILQRSGIGPADLLDSLGIPVVSDLPVGSNLGDHFSVPLLAPPREGSWHLDDFSLQTVLRASTSVQPGSLDAQLTMFSYLNVRTTAEGTRGLAGEGSVGLENVAGMGCVLNKPRSVGTVRIVSTDAADLPAVNPNYLGEQIDRDAIREIVRLGWSVLTSEPLASMLLEPIGLDAETVADDAALDAAIENKTASGYHFTGTCLMAAPDRGGVVDQHGSVHGISGLRVADASVVPTTPAANSMLTTIMTAERIAAFARGREFAPVDAAEADSGSRRVFAEAAL</sequence>
<dbReference type="InterPro" id="IPR036188">
    <property type="entry name" value="FAD/NAD-bd_sf"/>
</dbReference>
<accession>A0ABT2H500</accession>
<feature type="domain" description="Glucose-methanol-choline oxidoreductase N-terminal" evidence="7">
    <location>
        <begin position="258"/>
        <end position="272"/>
    </location>
</feature>
<proteinExistence type="inferred from homology"/>
<dbReference type="Pfam" id="PF00732">
    <property type="entry name" value="GMC_oxred_N"/>
    <property type="match status" value="1"/>
</dbReference>